<accession>A0A8D8QPI0</accession>
<protein>
    <submittedName>
        <fullName evidence="2">Uncharacterized protein</fullName>
    </submittedName>
</protein>
<keyword evidence="1" id="KW-1133">Transmembrane helix</keyword>
<sequence>MLFLYLFFRVFNPFIFILEVLVFFWTFLQGKIFKMELPWYTLPLCLQIIYMYKVYCCENLGYHGFYKLKRKFFAIHFLGAVNTLRCTSYYTEGNENKIVNNEFCELIIFKLYKCPTFGFFLFCTFALFFKQVGT</sequence>
<keyword evidence="1" id="KW-0472">Membrane</keyword>
<feature type="transmembrane region" description="Helical" evidence="1">
    <location>
        <begin position="110"/>
        <end position="129"/>
    </location>
</feature>
<organism evidence="2">
    <name type="scientific">Cacopsylla melanoneura</name>
    <dbReference type="NCBI Taxonomy" id="428564"/>
    <lineage>
        <taxon>Eukaryota</taxon>
        <taxon>Metazoa</taxon>
        <taxon>Ecdysozoa</taxon>
        <taxon>Arthropoda</taxon>
        <taxon>Hexapoda</taxon>
        <taxon>Insecta</taxon>
        <taxon>Pterygota</taxon>
        <taxon>Neoptera</taxon>
        <taxon>Paraneoptera</taxon>
        <taxon>Hemiptera</taxon>
        <taxon>Sternorrhyncha</taxon>
        <taxon>Psylloidea</taxon>
        <taxon>Psyllidae</taxon>
        <taxon>Psyllinae</taxon>
        <taxon>Cacopsylla</taxon>
    </lineage>
</organism>
<evidence type="ECO:0000256" key="1">
    <source>
        <dbReference type="SAM" id="Phobius"/>
    </source>
</evidence>
<keyword evidence="1" id="KW-0812">Transmembrane</keyword>
<name>A0A8D8QPI0_9HEMI</name>
<proteinExistence type="predicted"/>
<dbReference type="AlphaFoldDB" id="A0A8D8QPI0"/>
<reference evidence="2" key="1">
    <citation type="submission" date="2021-05" db="EMBL/GenBank/DDBJ databases">
        <authorList>
            <person name="Alioto T."/>
            <person name="Alioto T."/>
            <person name="Gomez Garrido J."/>
        </authorList>
    </citation>
    <scope>NUCLEOTIDE SEQUENCE</scope>
</reference>
<evidence type="ECO:0000313" key="2">
    <source>
        <dbReference type="EMBL" id="CAG6635796.1"/>
    </source>
</evidence>
<dbReference type="EMBL" id="HBUF01091424">
    <property type="protein sequence ID" value="CAG6635796.1"/>
    <property type="molecule type" value="Transcribed_RNA"/>
</dbReference>
<feature type="transmembrane region" description="Helical" evidence="1">
    <location>
        <begin position="6"/>
        <end position="28"/>
    </location>
</feature>